<dbReference type="EMBL" id="MN740923">
    <property type="protein sequence ID" value="QHU18072.1"/>
    <property type="molecule type" value="Genomic_DNA"/>
</dbReference>
<evidence type="ECO:0000256" key="1">
    <source>
        <dbReference type="SAM" id="MobiDB-lite"/>
    </source>
</evidence>
<accession>A0A6C0KJ79</accession>
<dbReference type="AlphaFoldDB" id="A0A6C0KJ79"/>
<protein>
    <submittedName>
        <fullName evidence="2">Uncharacterized protein</fullName>
    </submittedName>
</protein>
<reference evidence="2" key="1">
    <citation type="journal article" date="2020" name="Nature">
        <title>Giant virus diversity and host interactions through global metagenomics.</title>
        <authorList>
            <person name="Schulz F."/>
            <person name="Roux S."/>
            <person name="Paez-Espino D."/>
            <person name="Jungbluth S."/>
            <person name="Walsh D.A."/>
            <person name="Denef V.J."/>
            <person name="McMahon K.D."/>
            <person name="Konstantinidis K.T."/>
            <person name="Eloe-Fadrosh E.A."/>
            <person name="Kyrpides N.C."/>
            <person name="Woyke T."/>
        </authorList>
    </citation>
    <scope>NUCLEOTIDE SEQUENCE</scope>
    <source>
        <strain evidence="2">GVMAG-S-3300012919-55</strain>
    </source>
</reference>
<proteinExistence type="predicted"/>
<feature type="region of interest" description="Disordered" evidence="1">
    <location>
        <begin position="144"/>
        <end position="168"/>
    </location>
</feature>
<name>A0A6C0KJ79_9ZZZZ</name>
<dbReference type="InterPro" id="IPR055621">
    <property type="entry name" value="DUF7197"/>
</dbReference>
<evidence type="ECO:0000313" key="2">
    <source>
        <dbReference type="EMBL" id="QHU18072.1"/>
    </source>
</evidence>
<sequence>MVVMNTSIHSQNDILLNKLLEFYYKDGNLDKMLSIINGTSKISLRIVDWFSTNYSKKNFTMIQTNKSNRFKVYEDYKLKLKAYSKKRFDPFCRWERIQVPITPNSEYSFETTIGQMNFFKWALENNIIDYIAQHYDNIETDMNENNSLSKTRKQDKNTNQSNTRKRREELSINAIKTFRQENVEIIVKFS</sequence>
<dbReference type="Pfam" id="PF23827">
    <property type="entry name" value="DUF7197"/>
    <property type="match status" value="1"/>
</dbReference>
<organism evidence="2">
    <name type="scientific">viral metagenome</name>
    <dbReference type="NCBI Taxonomy" id="1070528"/>
    <lineage>
        <taxon>unclassified sequences</taxon>
        <taxon>metagenomes</taxon>
        <taxon>organismal metagenomes</taxon>
    </lineage>
</organism>